<feature type="compositionally biased region" description="Basic and acidic residues" evidence="1">
    <location>
        <begin position="108"/>
        <end position="131"/>
    </location>
</feature>
<dbReference type="EMBL" id="CADCVW010000001">
    <property type="protein sequence ID" value="CAA9478390.1"/>
    <property type="molecule type" value="Genomic_DNA"/>
</dbReference>
<sequence length="400" mass="42311">ASFRPDRAARPAGRSRPRRRAASGRRARHVRRAGRAVSARHHRGAAEPLPGARAAGAEHPRLPPALHAGDDGAPGAARQVSGDRLPRPPGRDRHARGAGEAGGVDGQPEPRHDGGREQHERRGAQAHHGGDPRLAGGTRARARPHRDRLPQRRAGVGGEGHRAAGGRRRRGRRGRGRDRQGARALDQEGRRLATEDRRSGARPGVGGVRAAQAPGVHPHRRPAGVLAADRQLERAVARAGAVPRPALPGGAVPELRAADDGARRDAAAQPEDDVRHRAHGLARQRPAAAGEAHDRAAQRAHRDRRGALRHRAAAARGARLLRALPGPHPVRQGLVPARGVPVLLAGLRDARRLLRLLPPVPRVLEAVRHRPAGPGAAQAVLRERAADHAGATASAERGAL</sequence>
<feature type="compositionally biased region" description="Basic residues" evidence="1">
    <location>
        <begin position="298"/>
        <end position="312"/>
    </location>
</feature>
<gene>
    <name evidence="2" type="ORF">AVDCRST_MAG39-11</name>
</gene>
<feature type="compositionally biased region" description="Basic residues" evidence="1">
    <location>
        <begin position="13"/>
        <end position="43"/>
    </location>
</feature>
<feature type="compositionally biased region" description="Basic residues" evidence="1">
    <location>
        <begin position="164"/>
        <end position="176"/>
    </location>
</feature>
<feature type="region of interest" description="Disordered" evidence="1">
    <location>
        <begin position="1"/>
        <end position="222"/>
    </location>
</feature>
<feature type="region of interest" description="Disordered" evidence="1">
    <location>
        <begin position="375"/>
        <end position="400"/>
    </location>
</feature>
<organism evidence="2">
    <name type="scientific">uncultured Sphingomonadaceae bacterium</name>
    <dbReference type="NCBI Taxonomy" id="169976"/>
    <lineage>
        <taxon>Bacteria</taxon>
        <taxon>Pseudomonadati</taxon>
        <taxon>Pseudomonadota</taxon>
        <taxon>Alphaproteobacteria</taxon>
        <taxon>Sphingomonadales</taxon>
        <taxon>Sphingomonadaceae</taxon>
        <taxon>environmental samples</taxon>
    </lineage>
</organism>
<feature type="non-terminal residue" evidence="2">
    <location>
        <position position="400"/>
    </location>
</feature>
<feature type="non-terminal residue" evidence="2">
    <location>
        <position position="1"/>
    </location>
</feature>
<protein>
    <submittedName>
        <fullName evidence="2">Uncharacterized protein</fullName>
    </submittedName>
</protein>
<feature type="compositionally biased region" description="Basic and acidic residues" evidence="1">
    <location>
        <begin position="84"/>
        <end position="97"/>
    </location>
</feature>
<proteinExistence type="predicted"/>
<evidence type="ECO:0000313" key="2">
    <source>
        <dbReference type="EMBL" id="CAA9478390.1"/>
    </source>
</evidence>
<feature type="region of interest" description="Disordered" evidence="1">
    <location>
        <begin position="259"/>
        <end position="312"/>
    </location>
</feature>
<dbReference type="AlphaFoldDB" id="A0A6J4RPE1"/>
<reference evidence="2" key="1">
    <citation type="submission" date="2020-02" db="EMBL/GenBank/DDBJ databases">
        <authorList>
            <person name="Meier V. D."/>
        </authorList>
    </citation>
    <scope>NUCLEOTIDE SEQUENCE</scope>
    <source>
        <strain evidence="2">AVDCRST_MAG39</strain>
    </source>
</reference>
<name>A0A6J4RPE1_9SPHN</name>
<evidence type="ECO:0000256" key="1">
    <source>
        <dbReference type="SAM" id="MobiDB-lite"/>
    </source>
</evidence>
<feature type="compositionally biased region" description="Basic and acidic residues" evidence="1">
    <location>
        <begin position="177"/>
        <end position="199"/>
    </location>
</feature>
<accession>A0A6J4RPE1</accession>